<dbReference type="Pfam" id="PF07735">
    <property type="entry name" value="FBA_2"/>
    <property type="match status" value="1"/>
</dbReference>
<sequence>MLPLLRLPSNVILHTIRLMDMSEILGLSLTSKKCKQIVINAKSRADFFQVIIGSSINFVVRNSPMEMGLAFSFTDEETSSPKRLRAPNSVRISTTNLANPIEMMMDPWVLSPSFDFKKWLDHIRSVFHLQDTMGYVQFVQTLIPFDLNDIKKVFGNTHELDVFHTGSYEYNQLILKEFLPVKNFSVDPEVFQDSRVPKNILIQNFDTFMIGFHNEDFGTMKLEDLLLMNSKDIDVRSLEISSKEFNKFLKLWIQGAMPQLEYLSIIFAIIVEEDEVMNGINYQKNPSERIFRRQGDREEYIIPDGMDFHRKDGLKATVQINYDFHENYFELFVFHDHCVVSQL</sequence>
<gene>
    <name evidence="2" type="ORF">CAEBREN_19433</name>
</gene>
<dbReference type="EMBL" id="GL379928">
    <property type="protein sequence ID" value="EGT35937.1"/>
    <property type="molecule type" value="Genomic_DNA"/>
</dbReference>
<accession>G0NQW1</accession>
<feature type="domain" description="F-box" evidence="1">
    <location>
        <begin position="1"/>
        <end position="51"/>
    </location>
</feature>
<reference evidence="3" key="1">
    <citation type="submission" date="2011-07" db="EMBL/GenBank/DDBJ databases">
        <authorList>
            <consortium name="Caenorhabditis brenneri Sequencing and Analysis Consortium"/>
            <person name="Wilson R.K."/>
        </authorList>
    </citation>
    <scope>NUCLEOTIDE SEQUENCE [LARGE SCALE GENOMIC DNA]</scope>
    <source>
        <strain evidence="3">PB2801</strain>
    </source>
</reference>
<protein>
    <recommendedName>
        <fullName evidence="1">F-box domain-containing protein</fullName>
    </recommendedName>
</protein>
<dbReference type="PROSITE" id="PS50181">
    <property type="entry name" value="FBOX"/>
    <property type="match status" value="1"/>
</dbReference>
<dbReference type="InterPro" id="IPR001810">
    <property type="entry name" value="F-box_dom"/>
</dbReference>
<evidence type="ECO:0000313" key="2">
    <source>
        <dbReference type="EMBL" id="EGT35937.1"/>
    </source>
</evidence>
<name>G0NQW1_CAEBE</name>
<dbReference type="OMA" id="LECAQMA"/>
<dbReference type="HOGENOM" id="CLU_028840_1_3_1"/>
<evidence type="ECO:0000313" key="3">
    <source>
        <dbReference type="Proteomes" id="UP000008068"/>
    </source>
</evidence>
<dbReference type="PANTHER" id="PTHR22899">
    <property type="entry name" value="CYCLIN-RELATED F-BOX FAMILY"/>
    <property type="match status" value="1"/>
</dbReference>
<dbReference type="OrthoDB" id="5876939at2759"/>
<dbReference type="Proteomes" id="UP000008068">
    <property type="component" value="Unassembled WGS sequence"/>
</dbReference>
<keyword evidence="3" id="KW-1185">Reference proteome</keyword>
<dbReference type="Pfam" id="PF00646">
    <property type="entry name" value="F-box"/>
    <property type="match status" value="1"/>
</dbReference>
<evidence type="ECO:0000259" key="1">
    <source>
        <dbReference type="PROSITE" id="PS50181"/>
    </source>
</evidence>
<dbReference type="InterPro" id="IPR053222">
    <property type="entry name" value="Zygotic_Embryogenesis-Asso"/>
</dbReference>
<dbReference type="InParanoid" id="G0NQW1"/>
<dbReference type="InterPro" id="IPR012885">
    <property type="entry name" value="F-box_Sdz-33"/>
</dbReference>
<dbReference type="FunCoup" id="G0NQW1">
    <property type="interactions" value="228"/>
</dbReference>
<proteinExistence type="predicted"/>
<organism evidence="3">
    <name type="scientific">Caenorhabditis brenneri</name>
    <name type="common">Nematode worm</name>
    <dbReference type="NCBI Taxonomy" id="135651"/>
    <lineage>
        <taxon>Eukaryota</taxon>
        <taxon>Metazoa</taxon>
        <taxon>Ecdysozoa</taxon>
        <taxon>Nematoda</taxon>
        <taxon>Chromadorea</taxon>
        <taxon>Rhabditida</taxon>
        <taxon>Rhabditina</taxon>
        <taxon>Rhabditomorpha</taxon>
        <taxon>Rhabditoidea</taxon>
        <taxon>Rhabditidae</taxon>
        <taxon>Peloderinae</taxon>
        <taxon>Caenorhabditis</taxon>
    </lineage>
</organism>
<dbReference type="AlphaFoldDB" id="G0NQW1"/>